<dbReference type="InterPro" id="IPR017938">
    <property type="entry name" value="Riboflavin_synthase-like_b-brl"/>
</dbReference>
<dbReference type="InterPro" id="IPR012675">
    <property type="entry name" value="Beta-grasp_dom_sf"/>
</dbReference>
<dbReference type="RefSeq" id="WP_014352778.1">
    <property type="nucleotide sequence ID" value="NZ_JAAGVB010000032.1"/>
</dbReference>
<evidence type="ECO:0000256" key="3">
    <source>
        <dbReference type="ARBA" id="ARBA00022714"/>
    </source>
</evidence>
<dbReference type="Gene3D" id="2.40.30.10">
    <property type="entry name" value="Translation factors"/>
    <property type="match status" value="1"/>
</dbReference>
<dbReference type="Pfam" id="PF00111">
    <property type="entry name" value="Fer2"/>
    <property type="match status" value="1"/>
</dbReference>
<evidence type="ECO:0000313" key="11">
    <source>
        <dbReference type="Proteomes" id="UP000471166"/>
    </source>
</evidence>
<keyword evidence="2" id="KW-0285">Flavoprotein</keyword>
<dbReference type="Pfam" id="PF00175">
    <property type="entry name" value="NAD_binding_1"/>
    <property type="match status" value="1"/>
</dbReference>
<dbReference type="Gene3D" id="3.40.50.80">
    <property type="entry name" value="Nucleotide-binding domain of ferredoxin-NADP reductase (FNR) module"/>
    <property type="match status" value="1"/>
</dbReference>
<feature type="domain" description="2Fe-2S ferredoxin-type" evidence="8">
    <location>
        <begin position="283"/>
        <end position="366"/>
    </location>
</feature>
<dbReference type="PANTHER" id="PTHR47354:SF1">
    <property type="entry name" value="CARNITINE MONOOXYGENASE REDUCTASE SUBUNIT"/>
    <property type="match status" value="1"/>
</dbReference>
<dbReference type="InterPro" id="IPR017927">
    <property type="entry name" value="FAD-bd_FR_type"/>
</dbReference>
<gene>
    <name evidence="10" type="ORF">GV791_19780</name>
</gene>
<proteinExistence type="predicted"/>
<organism evidence="10 11">
    <name type="scientific">Nocardia cyriacigeorgica</name>
    <dbReference type="NCBI Taxonomy" id="135487"/>
    <lineage>
        <taxon>Bacteria</taxon>
        <taxon>Bacillati</taxon>
        <taxon>Actinomycetota</taxon>
        <taxon>Actinomycetes</taxon>
        <taxon>Mycobacteriales</taxon>
        <taxon>Nocardiaceae</taxon>
        <taxon>Nocardia</taxon>
    </lineage>
</organism>
<dbReference type="PROSITE" id="PS51085">
    <property type="entry name" value="2FE2S_FER_2"/>
    <property type="match status" value="1"/>
</dbReference>
<dbReference type="SUPFAM" id="SSF63380">
    <property type="entry name" value="Riboflavin synthase domain-like"/>
    <property type="match status" value="1"/>
</dbReference>
<protein>
    <submittedName>
        <fullName evidence="10">Oxidoreductase</fullName>
    </submittedName>
</protein>
<dbReference type="InterPro" id="IPR039261">
    <property type="entry name" value="FNR_nucleotide-bd"/>
</dbReference>
<dbReference type="SUPFAM" id="SSF54292">
    <property type="entry name" value="2Fe-2S ferredoxin-like"/>
    <property type="match status" value="1"/>
</dbReference>
<accession>A0A6P1CSJ7</accession>
<keyword evidence="7" id="KW-0411">Iron-sulfur</keyword>
<dbReference type="Gene3D" id="3.10.20.30">
    <property type="match status" value="1"/>
</dbReference>
<dbReference type="SUPFAM" id="SSF52343">
    <property type="entry name" value="Ferredoxin reductase-like, C-terminal NADP-linked domain"/>
    <property type="match status" value="1"/>
</dbReference>
<dbReference type="InterPro" id="IPR001041">
    <property type="entry name" value="2Fe-2S_ferredoxin-type"/>
</dbReference>
<name>A0A6P1CSJ7_9NOCA</name>
<dbReference type="GO" id="GO:0051537">
    <property type="term" value="F:2 iron, 2 sulfur cluster binding"/>
    <property type="evidence" value="ECO:0007669"/>
    <property type="project" value="UniProtKB-KW"/>
</dbReference>
<evidence type="ECO:0000256" key="7">
    <source>
        <dbReference type="ARBA" id="ARBA00023014"/>
    </source>
</evidence>
<evidence type="ECO:0000259" key="8">
    <source>
        <dbReference type="PROSITE" id="PS51085"/>
    </source>
</evidence>
<evidence type="ECO:0000256" key="6">
    <source>
        <dbReference type="ARBA" id="ARBA00023004"/>
    </source>
</evidence>
<dbReference type="InterPro" id="IPR036010">
    <property type="entry name" value="2Fe-2S_ferredoxin-like_sf"/>
</dbReference>
<dbReference type="PROSITE" id="PS51384">
    <property type="entry name" value="FAD_FR"/>
    <property type="match status" value="1"/>
</dbReference>
<sequence length="366" mass="39681">MSTESRTADVPAHAHGRFRRDPLLRILRTGYDALTWVHQFVPQPPPRIGAREFFDVVVAAREVVARDENVVALTFAGRDGHPLPSWSAGAHIDLRLPSGTIRQYSLCGDAGNRHVYRIAVRLIPDGRGGSAEVHSALQVGSVVQISLPRNAFPLAVGGYNQPTDSVRFIAGGIGITPILPMLDVLDRLAIAWTMIYCGRTRASIAFVDELARYGDRITVHCDDEDGLATAEMLLGELTGSPAVYTCGPPPMIAKLSEALADRPDVEFHYERFSAAPVVDGKEFDLRFAHTGEVVTVAADRTALAAILDVRPDATFSCQQGFCRSCAVRVIDGVPEHRSTALSPEELEAGYFLPCVSRSDGPLTLDL</sequence>
<comment type="caution">
    <text evidence="10">The sequence shown here is derived from an EMBL/GenBank/DDBJ whole genome shotgun (WGS) entry which is preliminary data.</text>
</comment>
<dbReference type="AlphaFoldDB" id="A0A6P1CSJ7"/>
<dbReference type="PRINTS" id="PR00409">
    <property type="entry name" value="PHDIOXRDTASE"/>
</dbReference>
<dbReference type="GO" id="GO:0046872">
    <property type="term" value="F:metal ion binding"/>
    <property type="evidence" value="ECO:0007669"/>
    <property type="project" value="UniProtKB-KW"/>
</dbReference>
<dbReference type="CDD" id="cd00207">
    <property type="entry name" value="fer2"/>
    <property type="match status" value="1"/>
</dbReference>
<keyword evidence="5" id="KW-0560">Oxidoreductase</keyword>
<dbReference type="Proteomes" id="UP000471166">
    <property type="component" value="Unassembled WGS sequence"/>
</dbReference>
<keyword evidence="4" id="KW-0479">Metal-binding</keyword>
<evidence type="ECO:0000256" key="2">
    <source>
        <dbReference type="ARBA" id="ARBA00022630"/>
    </source>
</evidence>
<feature type="domain" description="FAD-binding FR-type" evidence="9">
    <location>
        <begin position="51"/>
        <end position="155"/>
    </location>
</feature>
<dbReference type="EMBL" id="JAAGVB010000032">
    <property type="protein sequence ID" value="NEW34782.1"/>
    <property type="molecule type" value="Genomic_DNA"/>
</dbReference>
<dbReference type="PANTHER" id="PTHR47354">
    <property type="entry name" value="NADH OXIDOREDUCTASE HCR"/>
    <property type="match status" value="1"/>
</dbReference>
<dbReference type="InterPro" id="IPR001433">
    <property type="entry name" value="OxRdtase_FAD/NAD-bd"/>
</dbReference>
<evidence type="ECO:0000313" key="10">
    <source>
        <dbReference type="EMBL" id="NEW34782.1"/>
    </source>
</evidence>
<evidence type="ECO:0000256" key="1">
    <source>
        <dbReference type="ARBA" id="ARBA00001974"/>
    </source>
</evidence>
<evidence type="ECO:0000256" key="4">
    <source>
        <dbReference type="ARBA" id="ARBA00022723"/>
    </source>
</evidence>
<keyword evidence="3" id="KW-0001">2Fe-2S</keyword>
<dbReference type="InterPro" id="IPR050415">
    <property type="entry name" value="MRET"/>
</dbReference>
<keyword evidence="6" id="KW-0408">Iron</keyword>
<dbReference type="CDD" id="cd06185">
    <property type="entry name" value="PDR_like"/>
    <property type="match status" value="1"/>
</dbReference>
<evidence type="ECO:0000256" key="5">
    <source>
        <dbReference type="ARBA" id="ARBA00023002"/>
    </source>
</evidence>
<reference evidence="10 11" key="1">
    <citation type="submission" date="2020-01" db="EMBL/GenBank/DDBJ databases">
        <title>Genetics and antimicrobial susceptibilities of Nocardia species isolated from the soil; a comparison with species isolated from humans.</title>
        <authorList>
            <person name="Carrasco G."/>
            <person name="Monzon S."/>
            <person name="Sansegundo M."/>
            <person name="Garcia E."/>
            <person name="Garrido N."/>
            <person name="Medina M.J."/>
            <person name="Villalon P."/>
            <person name="Ramirez-Arocha A.C."/>
            <person name="Jimenez P."/>
            <person name="Cuesta I."/>
            <person name="Valdezate S."/>
        </authorList>
    </citation>
    <scope>NUCLEOTIDE SEQUENCE [LARGE SCALE GENOMIC DNA]</scope>
    <source>
        <strain evidence="10 11">CNM20110626</strain>
    </source>
</reference>
<evidence type="ECO:0000259" key="9">
    <source>
        <dbReference type="PROSITE" id="PS51384"/>
    </source>
</evidence>
<dbReference type="GO" id="GO:0016491">
    <property type="term" value="F:oxidoreductase activity"/>
    <property type="evidence" value="ECO:0007669"/>
    <property type="project" value="UniProtKB-KW"/>
</dbReference>
<comment type="cofactor">
    <cofactor evidence="1">
        <name>FAD</name>
        <dbReference type="ChEBI" id="CHEBI:57692"/>
    </cofactor>
</comment>